<evidence type="ECO:0000313" key="2">
    <source>
        <dbReference type="EMBL" id="KAJ8379946.1"/>
    </source>
</evidence>
<protein>
    <submittedName>
        <fullName evidence="2">Uncharacterized protein</fullName>
    </submittedName>
</protein>
<dbReference type="Proteomes" id="UP001152622">
    <property type="component" value="Chromosome 1"/>
</dbReference>
<sequence length="68" mass="7483">MHSPPSHYHHTNLFPSQRRTATSPGQRSFVSCTAVAILSQFCAVALGEMRGLRTISNKGDGRQLSRTQ</sequence>
<dbReference type="EMBL" id="JAINUF010000001">
    <property type="protein sequence ID" value="KAJ8379946.1"/>
    <property type="molecule type" value="Genomic_DNA"/>
</dbReference>
<evidence type="ECO:0000256" key="1">
    <source>
        <dbReference type="SAM" id="MobiDB-lite"/>
    </source>
</evidence>
<feature type="compositionally biased region" description="Polar residues" evidence="1">
    <location>
        <begin position="13"/>
        <end position="25"/>
    </location>
</feature>
<reference evidence="2" key="1">
    <citation type="journal article" date="2023" name="Science">
        <title>Genome structures resolve the early diversification of teleost fishes.</title>
        <authorList>
            <person name="Parey E."/>
            <person name="Louis A."/>
            <person name="Montfort J."/>
            <person name="Bouchez O."/>
            <person name="Roques C."/>
            <person name="Iampietro C."/>
            <person name="Lluch J."/>
            <person name="Castinel A."/>
            <person name="Donnadieu C."/>
            <person name="Desvignes T."/>
            <person name="Floi Bucao C."/>
            <person name="Jouanno E."/>
            <person name="Wen M."/>
            <person name="Mejri S."/>
            <person name="Dirks R."/>
            <person name="Jansen H."/>
            <person name="Henkel C."/>
            <person name="Chen W.J."/>
            <person name="Zahm M."/>
            <person name="Cabau C."/>
            <person name="Klopp C."/>
            <person name="Thompson A.W."/>
            <person name="Robinson-Rechavi M."/>
            <person name="Braasch I."/>
            <person name="Lecointre G."/>
            <person name="Bobe J."/>
            <person name="Postlethwait J.H."/>
            <person name="Berthelot C."/>
            <person name="Roest Crollius H."/>
            <person name="Guiguen Y."/>
        </authorList>
    </citation>
    <scope>NUCLEOTIDE SEQUENCE</scope>
    <source>
        <strain evidence="2">WJC10195</strain>
    </source>
</reference>
<feature type="region of interest" description="Disordered" evidence="1">
    <location>
        <begin position="1"/>
        <end position="25"/>
    </location>
</feature>
<accession>A0A9Q1JAU8</accession>
<name>A0A9Q1JAU8_SYNKA</name>
<evidence type="ECO:0000313" key="3">
    <source>
        <dbReference type="Proteomes" id="UP001152622"/>
    </source>
</evidence>
<gene>
    <name evidence="2" type="ORF">SKAU_G00007240</name>
</gene>
<proteinExistence type="predicted"/>
<dbReference type="AlphaFoldDB" id="A0A9Q1JAU8"/>
<keyword evidence="3" id="KW-1185">Reference proteome</keyword>
<comment type="caution">
    <text evidence="2">The sequence shown here is derived from an EMBL/GenBank/DDBJ whole genome shotgun (WGS) entry which is preliminary data.</text>
</comment>
<organism evidence="2 3">
    <name type="scientific">Synaphobranchus kaupii</name>
    <name type="common">Kaup's arrowtooth eel</name>
    <dbReference type="NCBI Taxonomy" id="118154"/>
    <lineage>
        <taxon>Eukaryota</taxon>
        <taxon>Metazoa</taxon>
        <taxon>Chordata</taxon>
        <taxon>Craniata</taxon>
        <taxon>Vertebrata</taxon>
        <taxon>Euteleostomi</taxon>
        <taxon>Actinopterygii</taxon>
        <taxon>Neopterygii</taxon>
        <taxon>Teleostei</taxon>
        <taxon>Anguilliformes</taxon>
        <taxon>Synaphobranchidae</taxon>
        <taxon>Synaphobranchus</taxon>
    </lineage>
</organism>